<evidence type="ECO:0000313" key="2">
    <source>
        <dbReference type="EMBL" id="MCZ8538351.1"/>
    </source>
</evidence>
<name>A0A9X3RE83_9BACL</name>
<dbReference type="InterPro" id="IPR004360">
    <property type="entry name" value="Glyas_Fos-R_dOase_dom"/>
</dbReference>
<dbReference type="PROSITE" id="PS51819">
    <property type="entry name" value="VOC"/>
    <property type="match status" value="1"/>
</dbReference>
<dbReference type="InterPro" id="IPR029068">
    <property type="entry name" value="Glyas_Bleomycin-R_OHBP_Dase"/>
</dbReference>
<dbReference type="EMBL" id="JAMKBJ010000016">
    <property type="protein sequence ID" value="MCZ8538351.1"/>
    <property type="molecule type" value="Genomic_DNA"/>
</dbReference>
<keyword evidence="3" id="KW-1185">Reference proteome</keyword>
<dbReference type="Gene3D" id="3.10.180.10">
    <property type="entry name" value="2,3-Dihydroxybiphenyl 1,2-Dioxygenase, domain 1"/>
    <property type="match status" value="1"/>
</dbReference>
<gene>
    <name evidence="2" type="ORF">M9R32_14235</name>
</gene>
<dbReference type="Pfam" id="PF00903">
    <property type="entry name" value="Glyoxalase"/>
    <property type="match status" value="1"/>
</dbReference>
<comment type="caution">
    <text evidence="2">The sequence shown here is derived from an EMBL/GenBank/DDBJ whole genome shotgun (WGS) entry which is preliminary data.</text>
</comment>
<dbReference type="SUPFAM" id="SSF54593">
    <property type="entry name" value="Glyoxalase/Bleomycin resistance protein/Dihydroxybiphenyl dioxygenase"/>
    <property type="match status" value="1"/>
</dbReference>
<evidence type="ECO:0000313" key="3">
    <source>
        <dbReference type="Proteomes" id="UP001152173"/>
    </source>
</evidence>
<reference evidence="2" key="1">
    <citation type="submission" date="2022-05" db="EMBL/GenBank/DDBJ databases">
        <authorList>
            <person name="Colautti A."/>
            <person name="Iacumin L."/>
        </authorList>
    </citation>
    <scope>NUCLEOTIDE SEQUENCE</scope>
    <source>
        <strain evidence="2">SK 55</strain>
    </source>
</reference>
<proteinExistence type="predicted"/>
<dbReference type="InterPro" id="IPR037523">
    <property type="entry name" value="VOC_core"/>
</dbReference>
<dbReference type="AlphaFoldDB" id="A0A9X3RE83"/>
<dbReference type="RefSeq" id="WP_269927424.1">
    <property type="nucleotide sequence ID" value="NZ_JAMKBJ010000016.1"/>
</dbReference>
<sequence>MSNSLFNGIHYFRIPVVDLSESIAWYSECLRFKLRFNRDDLAVFEFETGPLLVLVEADKNSRGHFLKSGQAEFSVGFTTPNINELYEYLVSQDVKVESIQEDEGHQFFYFYDPNGNKLQVHN</sequence>
<evidence type="ECO:0000259" key="1">
    <source>
        <dbReference type="PROSITE" id="PS51819"/>
    </source>
</evidence>
<dbReference type="Proteomes" id="UP001152173">
    <property type="component" value="Unassembled WGS sequence"/>
</dbReference>
<organism evidence="2 3">
    <name type="scientific">Paenisporosarcina quisquiliarum</name>
    <dbReference type="NCBI Taxonomy" id="365346"/>
    <lineage>
        <taxon>Bacteria</taxon>
        <taxon>Bacillati</taxon>
        <taxon>Bacillota</taxon>
        <taxon>Bacilli</taxon>
        <taxon>Bacillales</taxon>
        <taxon>Caryophanaceae</taxon>
        <taxon>Paenisporosarcina</taxon>
    </lineage>
</organism>
<accession>A0A9X3RE83</accession>
<dbReference type="CDD" id="cd06587">
    <property type="entry name" value="VOC"/>
    <property type="match status" value="1"/>
</dbReference>
<feature type="domain" description="VOC" evidence="1">
    <location>
        <begin position="8"/>
        <end position="122"/>
    </location>
</feature>
<protein>
    <submittedName>
        <fullName evidence="2">VOC family protein</fullName>
    </submittedName>
</protein>